<feature type="transmembrane region" description="Helical" evidence="2">
    <location>
        <begin position="178"/>
        <end position="202"/>
    </location>
</feature>
<evidence type="ECO:0000313" key="4">
    <source>
        <dbReference type="Proteomes" id="UP000716291"/>
    </source>
</evidence>
<protein>
    <submittedName>
        <fullName evidence="3">Uncharacterized protein</fullName>
    </submittedName>
</protein>
<keyword evidence="4" id="KW-1185">Reference proteome</keyword>
<comment type="caution">
    <text evidence="3">The sequence shown here is derived from an EMBL/GenBank/DDBJ whole genome shotgun (WGS) entry which is preliminary data.</text>
</comment>
<reference evidence="3" key="1">
    <citation type="journal article" date="2020" name="Microb. Genom.">
        <title>Genetic diversity of clinical and environmental Mucorales isolates obtained from an investigation of mucormycosis cases among solid organ transplant recipients.</title>
        <authorList>
            <person name="Nguyen M.H."/>
            <person name="Kaul D."/>
            <person name="Muto C."/>
            <person name="Cheng S.J."/>
            <person name="Richter R.A."/>
            <person name="Bruno V.M."/>
            <person name="Liu G."/>
            <person name="Beyhan S."/>
            <person name="Sundermann A.J."/>
            <person name="Mounaud S."/>
            <person name="Pasculle A.W."/>
            <person name="Nierman W.C."/>
            <person name="Driscoll E."/>
            <person name="Cumbie R."/>
            <person name="Clancy C.J."/>
            <person name="Dupont C.L."/>
        </authorList>
    </citation>
    <scope>NUCLEOTIDE SEQUENCE</scope>
    <source>
        <strain evidence="3">GL11</strain>
    </source>
</reference>
<dbReference type="AlphaFoldDB" id="A0A9P7BMY9"/>
<evidence type="ECO:0000256" key="1">
    <source>
        <dbReference type="SAM" id="MobiDB-lite"/>
    </source>
</evidence>
<evidence type="ECO:0000256" key="2">
    <source>
        <dbReference type="SAM" id="Phobius"/>
    </source>
</evidence>
<accession>A0A9P7BMY9</accession>
<name>A0A9P7BMY9_RHIOR</name>
<dbReference type="Proteomes" id="UP000716291">
    <property type="component" value="Unassembled WGS sequence"/>
</dbReference>
<keyword evidence="2" id="KW-0812">Transmembrane</keyword>
<keyword evidence="2" id="KW-0472">Membrane</keyword>
<keyword evidence="2" id="KW-1133">Transmembrane helix</keyword>
<proteinExistence type="predicted"/>
<dbReference type="EMBL" id="JAANQT010002247">
    <property type="protein sequence ID" value="KAG1302818.1"/>
    <property type="molecule type" value="Genomic_DNA"/>
</dbReference>
<feature type="region of interest" description="Disordered" evidence="1">
    <location>
        <begin position="142"/>
        <end position="169"/>
    </location>
</feature>
<sequence>MSEESDFSSLVESCSKENNGISACTPTTADIWMNGTSHYFIWKYNNPFYVNAEYLNLYLYYIINYAYVNVKNYNNLTTLTGGISITVDDSWFLSPSLTSQNLTMYGFLLPSTANVTLELSNPDSQYPRPFNFTVTQLASTNLNSNPTSASTNNSTTDDTTNNNNNNSHNTTHNALPGWAIAVIVIAVIGLICGAVALFWITVISRKNKKNNKLIPVIITPKPGKNTEKVLVDSISVNSQAPILACRSSESVAMRESSIASRPLTDATIEAFRSTPMYEEEEEMRRRRLGEALLQKQLEEDGTSVKHAGRFTHVKSLADIQKSAIVEQPLPPPPALTINKN</sequence>
<gene>
    <name evidence="3" type="ORF">G6F64_010607</name>
</gene>
<dbReference type="OrthoDB" id="2278929at2759"/>
<evidence type="ECO:0000313" key="3">
    <source>
        <dbReference type="EMBL" id="KAG1302818.1"/>
    </source>
</evidence>
<organism evidence="3 4">
    <name type="scientific">Rhizopus oryzae</name>
    <name type="common">Mucormycosis agent</name>
    <name type="synonym">Rhizopus arrhizus var. delemar</name>
    <dbReference type="NCBI Taxonomy" id="64495"/>
    <lineage>
        <taxon>Eukaryota</taxon>
        <taxon>Fungi</taxon>
        <taxon>Fungi incertae sedis</taxon>
        <taxon>Mucoromycota</taxon>
        <taxon>Mucoromycotina</taxon>
        <taxon>Mucoromycetes</taxon>
        <taxon>Mucorales</taxon>
        <taxon>Mucorineae</taxon>
        <taxon>Rhizopodaceae</taxon>
        <taxon>Rhizopus</taxon>
    </lineage>
</organism>